<name>A5YVX4_TRICA</name>
<dbReference type="EMBL" id="KQ971319">
    <property type="protein sequence ID" value="EFA11380.2"/>
    <property type="molecule type" value="Genomic_DNA"/>
</dbReference>
<dbReference type="CDD" id="cd06562">
    <property type="entry name" value="GH20_HexA_HexB-like"/>
    <property type="match status" value="1"/>
</dbReference>
<evidence type="ECO:0000313" key="12">
    <source>
        <dbReference type="EMBL" id="ABQ95983.1"/>
    </source>
</evidence>
<dbReference type="OMA" id="STSYYNW"/>
<evidence type="ECO:0000259" key="11">
    <source>
        <dbReference type="Pfam" id="PF14845"/>
    </source>
</evidence>
<evidence type="ECO:0000256" key="1">
    <source>
        <dbReference type="ARBA" id="ARBA00001231"/>
    </source>
</evidence>
<comment type="similarity">
    <text evidence="2 7">Belongs to the glycosyl hydrolase 20 family.</text>
</comment>
<dbReference type="InterPro" id="IPR029019">
    <property type="entry name" value="HEX_eukaryotic_N"/>
</dbReference>
<evidence type="ECO:0000256" key="2">
    <source>
        <dbReference type="ARBA" id="ARBA00006285"/>
    </source>
</evidence>
<dbReference type="KEGG" id="tca:658249"/>
<dbReference type="GO" id="GO:0005886">
    <property type="term" value="C:plasma membrane"/>
    <property type="evidence" value="ECO:0000318"/>
    <property type="project" value="GO_Central"/>
</dbReference>
<evidence type="ECO:0000256" key="9">
    <source>
        <dbReference type="SAM" id="SignalP"/>
    </source>
</evidence>
<dbReference type="SUPFAM" id="SSF51445">
    <property type="entry name" value="(Trans)glycosidases"/>
    <property type="match status" value="1"/>
</dbReference>
<dbReference type="HOGENOM" id="CLU_007082_0_1_1"/>
<dbReference type="PANTHER" id="PTHR22600:SF42">
    <property type="entry name" value="BETA-N-ACETYLHEXOSAMINIDASE"/>
    <property type="match status" value="1"/>
</dbReference>
<feature type="domain" description="Glycoside hydrolase family 20 catalytic" evidence="10">
    <location>
        <begin position="215"/>
        <end position="551"/>
    </location>
</feature>
<dbReference type="GO" id="GO:0005975">
    <property type="term" value="P:carbohydrate metabolic process"/>
    <property type="evidence" value="ECO:0007669"/>
    <property type="project" value="InterPro"/>
</dbReference>
<proteinExistence type="evidence at transcript level"/>
<dbReference type="SUPFAM" id="SSF55545">
    <property type="entry name" value="beta-N-acetylhexosaminidase-like domain"/>
    <property type="match status" value="1"/>
</dbReference>
<dbReference type="EC" id="3.2.1.52" evidence="7"/>
<feature type="signal peptide" evidence="9">
    <location>
        <begin position="1"/>
        <end position="22"/>
    </location>
</feature>
<comment type="catalytic activity">
    <reaction evidence="1 7">
        <text>Hydrolysis of terminal non-reducing N-acetyl-D-hexosamine residues in N-acetyl-beta-D-hexosaminides.</text>
        <dbReference type="EC" id="3.2.1.52"/>
    </reaction>
</comment>
<dbReference type="SMR" id="A5YVX4"/>
<dbReference type="Pfam" id="PF14845">
    <property type="entry name" value="Glycohydro_20b2"/>
    <property type="match status" value="1"/>
</dbReference>
<reference evidence="13" key="4">
    <citation type="submission" date="2014-11" db="EMBL/GenBank/DDBJ databases">
        <title>Tools and pipelines for BioNano data: molecule assembly pipeline and FASTA super scaffolding tool.</title>
        <authorList>
            <person name="Shelton J.M."/>
            <person name="Herndon N."/>
            <person name="Coleman C."/>
            <person name="Lu N."/>
            <person name="Brown S.J."/>
        </authorList>
    </citation>
    <scope>NUCLEOTIDE SEQUENCE</scope>
    <source>
        <strain evidence="13">Georgia GA2</strain>
    </source>
</reference>
<evidence type="ECO:0000256" key="3">
    <source>
        <dbReference type="ARBA" id="ARBA00022729"/>
    </source>
</evidence>
<dbReference type="GO" id="GO:0016231">
    <property type="term" value="F:beta-N-acetylglucosaminidase activity"/>
    <property type="evidence" value="ECO:0000318"/>
    <property type="project" value="GO_Central"/>
</dbReference>
<protein>
    <recommendedName>
        <fullName evidence="7">Beta-hexosaminidase</fullName>
        <ecNumber evidence="7">3.2.1.52</ecNumber>
    </recommendedName>
</protein>
<dbReference type="InterPro" id="IPR015883">
    <property type="entry name" value="Glyco_hydro_20_cat"/>
</dbReference>
<dbReference type="eggNOG" id="KOG2499">
    <property type="taxonomic scope" value="Eukaryota"/>
</dbReference>
<dbReference type="CAZy" id="GH20">
    <property type="family name" value="Glycoside Hydrolase Family 20"/>
</dbReference>
<dbReference type="Proteomes" id="UP000007266">
    <property type="component" value="Linkage group 3"/>
</dbReference>
<keyword evidence="5" id="KW-0325">Glycoprotein</keyword>
<sequence>MKVGSFTFLAIWLYLTAIYVSSRKSDSGIWYWQCNTDEETCTRISSTVSRNTDTYPTLETCRLVCGKYGALWPQPTSVTKISSTLLKFPYRSIKFNIPDEKNEVNDFLREISWIFLETVANENTTNCPEQKNTVTVTFTVQSDDTTLNWGTNESYNLDLTTTGNQIGVQISAPTIFGARHGLETLSQLMDVYPNNDGTKCLVVTDEASISDAPFFPHRGLLLDTARNFLTVSKIKKHIDGMAASKLNVLHWHITDSQSFPLELPQLPNMTKFGAYSSDKIYHPEDITNLLGYAKLRGVRIIIEIDAPSHAGNGWQWGPDAGLGNLSVCIDQQPWRSYCIQPPCGQLNPINPNVFDVLKLLYNDIVNMLPKGEIFHMGGDEVYIPCWNATPEIITYLEKNGKPRTTDTFLDLWSDYQNKSLAAFDFVARNSDTPIILWTSHLTQADVIEKYLSKARYVIQTWVPASDNLPTLLLELGYRIIVSTKDAWYLDHGFWGTTEYHNWRVVYNNKIPTGDGALGGEVCMWGEYVDDSSVESRVWPRAAAAAERLWTNPSDYVKQTERRFYRHRERLVARGIHAEALVPRWCYQNEGECW</sequence>
<organism evidence="12">
    <name type="scientific">Tribolium castaneum</name>
    <name type="common">Red flour beetle</name>
    <dbReference type="NCBI Taxonomy" id="7070"/>
    <lineage>
        <taxon>Eukaryota</taxon>
        <taxon>Metazoa</taxon>
        <taxon>Ecdysozoa</taxon>
        <taxon>Arthropoda</taxon>
        <taxon>Hexapoda</taxon>
        <taxon>Insecta</taxon>
        <taxon>Pterygota</taxon>
        <taxon>Neoptera</taxon>
        <taxon>Endopterygota</taxon>
        <taxon>Coleoptera</taxon>
        <taxon>Polyphaga</taxon>
        <taxon>Cucujiformia</taxon>
        <taxon>Tenebrionidae</taxon>
        <taxon>Tenebrionidae incertae sedis</taxon>
        <taxon>Tribolium</taxon>
    </lineage>
</organism>
<dbReference type="InterPro" id="IPR029018">
    <property type="entry name" value="Hex-like_dom2"/>
</dbReference>
<keyword evidence="14" id="KW-1185">Reference proteome</keyword>
<dbReference type="Gene3D" id="3.20.20.80">
    <property type="entry name" value="Glycosidases"/>
    <property type="match status" value="1"/>
</dbReference>
<reference evidence="13 14" key="3">
    <citation type="journal article" date="2010" name="Nucleic Acids Res.">
        <title>BeetleBase in 2010: revisions to provide comprehensive genomic information for Tribolium castaneum.</title>
        <authorList>
            <person name="Kim H.S."/>
            <person name="Murphy T."/>
            <person name="Xia J."/>
            <person name="Caragea D."/>
            <person name="Park Y."/>
            <person name="Beeman R.W."/>
            <person name="Lorenzen M.D."/>
            <person name="Butcher S."/>
            <person name="Manak J.R."/>
            <person name="Brown S.J."/>
        </authorList>
    </citation>
    <scope>GENOME REANNOTATION</scope>
    <source>
        <strain evidence="13 14">Georgia GA2</strain>
    </source>
</reference>
<gene>
    <name evidence="13" type="primary">AUGUSTUS-3.0.2_11540</name>
    <name evidence="13" type="ORF">TcasGA2_TC011540</name>
</gene>
<reference evidence="13 14" key="2">
    <citation type="journal article" date="2008" name="Nature">
        <title>The genome of the model beetle and pest Tribolium castaneum.</title>
        <authorList>
            <consortium name="Tribolium Genome Sequencing Consortium"/>
            <person name="Richards S."/>
            <person name="Gibbs R.A."/>
            <person name="Weinstock G.M."/>
            <person name="Brown S.J."/>
            <person name="Denell R."/>
            <person name="Beeman R.W."/>
            <person name="Gibbs R."/>
            <person name="Beeman R.W."/>
            <person name="Brown S.J."/>
            <person name="Bucher G."/>
            <person name="Friedrich M."/>
            <person name="Grimmelikhuijzen C.J."/>
            <person name="Klingler M."/>
            <person name="Lorenzen M."/>
            <person name="Richards S."/>
            <person name="Roth S."/>
            <person name="Schroder R."/>
            <person name="Tautz D."/>
            <person name="Zdobnov E.M."/>
            <person name="Muzny D."/>
            <person name="Gibbs R.A."/>
            <person name="Weinstock G.M."/>
            <person name="Attaway T."/>
            <person name="Bell S."/>
            <person name="Buhay C.J."/>
            <person name="Chandrabose M.N."/>
            <person name="Chavez D."/>
            <person name="Clerk-Blankenburg K.P."/>
            <person name="Cree A."/>
            <person name="Dao M."/>
            <person name="Davis C."/>
            <person name="Chacko J."/>
            <person name="Dinh H."/>
            <person name="Dugan-Rocha S."/>
            <person name="Fowler G."/>
            <person name="Garner T.T."/>
            <person name="Garnes J."/>
            <person name="Gnirke A."/>
            <person name="Hawes A."/>
            <person name="Hernandez J."/>
            <person name="Hines S."/>
            <person name="Holder M."/>
            <person name="Hume J."/>
            <person name="Jhangiani S.N."/>
            <person name="Joshi V."/>
            <person name="Khan Z.M."/>
            <person name="Jackson L."/>
            <person name="Kovar C."/>
            <person name="Kowis A."/>
            <person name="Lee S."/>
            <person name="Lewis L.R."/>
            <person name="Margolis J."/>
            <person name="Morgan M."/>
            <person name="Nazareth L.V."/>
            <person name="Nguyen N."/>
            <person name="Okwuonu G."/>
            <person name="Parker D."/>
            <person name="Richards S."/>
            <person name="Ruiz S.J."/>
            <person name="Santibanez J."/>
            <person name="Savard J."/>
            <person name="Scherer S.E."/>
            <person name="Schneider B."/>
            <person name="Sodergren E."/>
            <person name="Tautz D."/>
            <person name="Vattahil S."/>
            <person name="Villasana D."/>
            <person name="White C.S."/>
            <person name="Wright R."/>
            <person name="Park Y."/>
            <person name="Beeman R.W."/>
            <person name="Lord J."/>
            <person name="Oppert B."/>
            <person name="Lorenzen M."/>
            <person name="Brown S."/>
            <person name="Wang L."/>
            <person name="Savard J."/>
            <person name="Tautz D."/>
            <person name="Richards S."/>
            <person name="Weinstock G."/>
            <person name="Gibbs R.A."/>
            <person name="Liu Y."/>
            <person name="Worley K."/>
            <person name="Weinstock G."/>
            <person name="Elsik C.G."/>
            <person name="Reese J.T."/>
            <person name="Elhaik E."/>
            <person name="Landan G."/>
            <person name="Graur D."/>
            <person name="Arensburger P."/>
            <person name="Atkinson P."/>
            <person name="Beeman R.W."/>
            <person name="Beidler J."/>
            <person name="Brown S.J."/>
            <person name="Demuth J.P."/>
            <person name="Drury D.W."/>
            <person name="Du Y.Z."/>
            <person name="Fujiwara H."/>
            <person name="Lorenzen M."/>
            <person name="Maselli V."/>
            <person name="Osanai M."/>
            <person name="Park Y."/>
            <person name="Robertson H.M."/>
            <person name="Tu Z."/>
            <person name="Wang J.J."/>
            <person name="Wang S."/>
            <person name="Richards S."/>
            <person name="Song H."/>
            <person name="Zhang L."/>
            <person name="Sodergren E."/>
            <person name="Werner D."/>
            <person name="Stanke M."/>
            <person name="Morgenstern B."/>
            <person name="Solovyev V."/>
            <person name="Kosarev P."/>
            <person name="Brown G."/>
            <person name="Chen H.C."/>
            <person name="Ermolaeva O."/>
            <person name="Hlavina W."/>
            <person name="Kapustin Y."/>
            <person name="Kiryutin B."/>
            <person name="Kitts P."/>
            <person name="Maglott D."/>
            <person name="Pruitt K."/>
            <person name="Sapojnikov V."/>
            <person name="Souvorov A."/>
            <person name="Mackey A.J."/>
            <person name="Waterhouse R.M."/>
            <person name="Wyder S."/>
            <person name="Zdobnov E.M."/>
            <person name="Zdobnov E.M."/>
            <person name="Wyder S."/>
            <person name="Kriventseva E.V."/>
            <person name="Kadowaki T."/>
            <person name="Bork P."/>
            <person name="Aranda M."/>
            <person name="Bao R."/>
            <person name="Beermann A."/>
            <person name="Berns N."/>
            <person name="Bolognesi R."/>
            <person name="Bonneton F."/>
            <person name="Bopp D."/>
            <person name="Brown S.J."/>
            <person name="Bucher G."/>
            <person name="Butts T."/>
            <person name="Chaumot A."/>
            <person name="Denell R.E."/>
            <person name="Ferrier D.E."/>
            <person name="Friedrich M."/>
            <person name="Gordon C.M."/>
            <person name="Jindra M."/>
            <person name="Klingler M."/>
            <person name="Lan Q."/>
            <person name="Lattorff H.M."/>
            <person name="Laudet V."/>
            <person name="von Levetsow C."/>
            <person name="Liu Z."/>
            <person name="Lutz R."/>
            <person name="Lynch J.A."/>
            <person name="da Fonseca R.N."/>
            <person name="Posnien N."/>
            <person name="Reuter R."/>
            <person name="Roth S."/>
            <person name="Savard J."/>
            <person name="Schinko J.B."/>
            <person name="Schmitt C."/>
            <person name="Schoppmeier M."/>
            <person name="Schroder R."/>
            <person name="Shippy T.D."/>
            <person name="Simonnet F."/>
            <person name="Marques-Souza H."/>
            <person name="Tautz D."/>
            <person name="Tomoyasu Y."/>
            <person name="Trauner J."/>
            <person name="Van der Zee M."/>
            <person name="Vervoort M."/>
            <person name="Wittkopp N."/>
            <person name="Wimmer E.A."/>
            <person name="Yang X."/>
            <person name="Jones A.K."/>
            <person name="Sattelle D.B."/>
            <person name="Ebert P.R."/>
            <person name="Nelson D."/>
            <person name="Scott J.G."/>
            <person name="Beeman R.W."/>
            <person name="Muthukrishnan S."/>
            <person name="Kramer K.J."/>
            <person name="Arakane Y."/>
            <person name="Beeman R.W."/>
            <person name="Zhu Q."/>
            <person name="Hogenkamp D."/>
            <person name="Dixit R."/>
            <person name="Oppert B."/>
            <person name="Jiang H."/>
            <person name="Zou Z."/>
            <person name="Marshall J."/>
            <person name="Elpidina E."/>
            <person name="Vinokurov K."/>
            <person name="Oppert C."/>
            <person name="Zou Z."/>
            <person name="Evans J."/>
            <person name="Lu Z."/>
            <person name="Zhao P."/>
            <person name="Sumathipala N."/>
            <person name="Altincicek B."/>
            <person name="Vilcinskas A."/>
            <person name="Williams M."/>
            <person name="Hultmark D."/>
            <person name="Hetru C."/>
            <person name="Jiang H."/>
            <person name="Grimmelikhuijzen C.J."/>
            <person name="Hauser F."/>
            <person name="Cazzamali G."/>
            <person name="Williamson M."/>
            <person name="Park Y."/>
            <person name="Li B."/>
            <person name="Tanaka Y."/>
            <person name="Predel R."/>
            <person name="Neupert S."/>
            <person name="Schachtner J."/>
            <person name="Verleyen P."/>
            <person name="Raible F."/>
            <person name="Bork P."/>
            <person name="Friedrich M."/>
            <person name="Walden K.K."/>
            <person name="Robertson H.M."/>
            <person name="Angeli S."/>
            <person name="Foret S."/>
            <person name="Bucher G."/>
            <person name="Schuetz S."/>
            <person name="Maleszka R."/>
            <person name="Wimmer E.A."/>
            <person name="Beeman R.W."/>
            <person name="Lorenzen M."/>
            <person name="Tomoyasu Y."/>
            <person name="Miller S.C."/>
            <person name="Grossmann D."/>
            <person name="Bucher G."/>
        </authorList>
    </citation>
    <scope>NUCLEOTIDE SEQUENCE [LARGE SCALE GENOMIC DNA]</scope>
    <source>
        <strain evidence="13 14">Georgia GA2</strain>
    </source>
</reference>
<dbReference type="PANTHER" id="PTHR22600">
    <property type="entry name" value="BETA-HEXOSAMINIDASE"/>
    <property type="match status" value="1"/>
</dbReference>
<dbReference type="OrthoDB" id="428480at2759"/>
<keyword evidence="4 7" id="KW-0378">Hydrolase</keyword>
<evidence type="ECO:0000256" key="8">
    <source>
        <dbReference type="PIRSR" id="PIRSR001093-1"/>
    </source>
</evidence>
<evidence type="ECO:0000313" key="13">
    <source>
        <dbReference type="EMBL" id="EFA11380.2"/>
    </source>
</evidence>
<evidence type="ECO:0000256" key="5">
    <source>
        <dbReference type="ARBA" id="ARBA00023180"/>
    </source>
</evidence>
<keyword evidence="3 9" id="KW-0732">Signal</keyword>
<feature type="chain" id="PRO_5010103256" description="Beta-hexosaminidase" evidence="9">
    <location>
        <begin position="23"/>
        <end position="593"/>
    </location>
</feature>
<dbReference type="FunCoup" id="A5YVX4">
    <property type="interactions" value="507"/>
</dbReference>
<reference evidence="12" key="1">
    <citation type="journal article" date="2008" name="Insect Biochem. Mol. Biol.">
        <title>Characterization and expression of the beta-N-acetylhexosaminidase gene family of Tribolium castaneum.</title>
        <authorList>
            <person name="Hogenkamp D.G."/>
            <person name="Arakane Y."/>
            <person name="Kramer K.J."/>
            <person name="Muthukrishnan S."/>
            <person name="Beeman R.W."/>
        </authorList>
    </citation>
    <scope>NUCLEOTIDE SEQUENCE</scope>
</reference>
<dbReference type="FunFam" id="3.20.20.80:FF:000063">
    <property type="entry name" value="Beta-hexosaminidase"/>
    <property type="match status" value="1"/>
</dbReference>
<evidence type="ECO:0000256" key="4">
    <source>
        <dbReference type="ARBA" id="ARBA00022801"/>
    </source>
</evidence>
<evidence type="ECO:0000259" key="10">
    <source>
        <dbReference type="Pfam" id="PF00728"/>
    </source>
</evidence>
<keyword evidence="6 7" id="KW-0326">Glycosidase</keyword>
<dbReference type="PIRSF" id="PIRSF001093">
    <property type="entry name" value="B-hxosamndse_ab_euk"/>
    <property type="match status" value="1"/>
</dbReference>
<feature type="active site" description="Proton donor" evidence="8">
    <location>
        <position position="380"/>
    </location>
</feature>
<accession>D6W6C2</accession>
<dbReference type="GO" id="GO:0030203">
    <property type="term" value="P:glycosaminoglycan metabolic process"/>
    <property type="evidence" value="ECO:0000318"/>
    <property type="project" value="GO_Central"/>
</dbReference>
<dbReference type="Gene3D" id="3.30.379.10">
    <property type="entry name" value="Chitobiase/beta-hexosaminidase domain 2-like"/>
    <property type="match status" value="1"/>
</dbReference>
<dbReference type="STRING" id="7070.A5YVX4"/>
<dbReference type="EMBL" id="EF592537">
    <property type="protein sequence ID" value="ABQ95983.1"/>
    <property type="molecule type" value="mRNA"/>
</dbReference>
<dbReference type="AlphaFoldDB" id="A5YVX4"/>
<evidence type="ECO:0000256" key="7">
    <source>
        <dbReference type="PIRNR" id="PIRNR001093"/>
    </source>
</evidence>
<evidence type="ECO:0000256" key="6">
    <source>
        <dbReference type="ARBA" id="ARBA00023295"/>
    </source>
</evidence>
<dbReference type="PRINTS" id="PR00738">
    <property type="entry name" value="GLHYDRLASE20"/>
</dbReference>
<dbReference type="Pfam" id="PF00728">
    <property type="entry name" value="Glyco_hydro_20"/>
    <property type="match status" value="1"/>
</dbReference>
<accession>A5YVX4</accession>
<evidence type="ECO:0000313" key="14">
    <source>
        <dbReference type="Proteomes" id="UP000007266"/>
    </source>
</evidence>
<dbReference type="InParanoid" id="A5YVX4"/>
<dbReference type="InterPro" id="IPR025705">
    <property type="entry name" value="Beta_hexosaminidase_sua/sub"/>
</dbReference>
<dbReference type="BRENDA" id="3.2.1.52">
    <property type="organism ID" value="6437"/>
</dbReference>
<dbReference type="InterPro" id="IPR017853">
    <property type="entry name" value="GH"/>
</dbReference>
<feature type="domain" description="Beta-hexosaminidase eukaryotic type N-terminal" evidence="11">
    <location>
        <begin position="71"/>
        <end position="188"/>
    </location>
</feature>